<dbReference type="RefSeq" id="WP_195578770.1">
    <property type="nucleotide sequence ID" value="NZ_JAIWWK010000015.1"/>
</dbReference>
<accession>A0AAW4SJY4</accession>
<organism evidence="1 2">
    <name type="scientific">Bacteroides xylanisolvens</name>
    <dbReference type="NCBI Taxonomy" id="371601"/>
    <lineage>
        <taxon>Bacteria</taxon>
        <taxon>Pseudomonadati</taxon>
        <taxon>Bacteroidota</taxon>
        <taxon>Bacteroidia</taxon>
        <taxon>Bacteroidales</taxon>
        <taxon>Bacteroidaceae</taxon>
        <taxon>Bacteroides</taxon>
    </lineage>
</organism>
<sequence>MKSMNPENVLEALVSNNRSKLSKTFGVGMFVSETDTPEEVITKCESYIERFETYINHLKIVINSGDKLNSEMKKARVKRLYSALDESEKEAIKMLLD</sequence>
<gene>
    <name evidence="1" type="ORF">LDZ35_06575</name>
</gene>
<name>A0AAW4SJY4_9BACE</name>
<reference evidence="1" key="1">
    <citation type="submission" date="2023-08" db="EMBL/GenBank/DDBJ databases">
        <title>Mucin Metabolism Genes Underlie the Key Renovations of Bacteroides xylanisolvens Genomes in Captive Great Apes.</title>
        <authorList>
            <person name="Nishida A.H."/>
        </authorList>
    </citation>
    <scope>NUCLEOTIDE SEQUENCE</scope>
    <source>
        <strain evidence="1">P19.10B</strain>
    </source>
</reference>
<protein>
    <submittedName>
        <fullName evidence="1">Uncharacterized protein</fullName>
    </submittedName>
</protein>
<dbReference type="EMBL" id="JAIWWW010000013">
    <property type="protein sequence ID" value="MCA4522872.1"/>
    <property type="molecule type" value="Genomic_DNA"/>
</dbReference>
<evidence type="ECO:0000313" key="2">
    <source>
        <dbReference type="Proteomes" id="UP001197958"/>
    </source>
</evidence>
<dbReference type="Proteomes" id="UP001197958">
    <property type="component" value="Unassembled WGS sequence"/>
</dbReference>
<proteinExistence type="predicted"/>
<comment type="caution">
    <text evidence="1">The sequence shown here is derived from an EMBL/GenBank/DDBJ whole genome shotgun (WGS) entry which is preliminary data.</text>
</comment>
<dbReference type="AlphaFoldDB" id="A0AAW4SJY4"/>
<evidence type="ECO:0000313" key="1">
    <source>
        <dbReference type="EMBL" id="MCA4522872.1"/>
    </source>
</evidence>